<keyword evidence="3" id="KW-0479">Metal-binding</keyword>
<keyword evidence="5" id="KW-0408">Iron</keyword>
<dbReference type="PANTHER" id="PTHR24305:SF235">
    <property type="entry name" value="CYTOCHROME P450 MONOOXYGENASE APDB-RELATED"/>
    <property type="match status" value="1"/>
</dbReference>
<dbReference type="PANTHER" id="PTHR24305">
    <property type="entry name" value="CYTOCHROME P450"/>
    <property type="match status" value="1"/>
</dbReference>
<comment type="caution">
    <text evidence="7">The sequence shown here is derived from an EMBL/GenBank/DDBJ whole genome shotgun (WGS) entry which is preliminary data.</text>
</comment>
<dbReference type="Proteomes" id="UP001610432">
    <property type="component" value="Unassembled WGS sequence"/>
</dbReference>
<sequence length="406" mass="45765">MAACAIALVLALVAGALHLFFSYSRLKLVPGPFLAAVSNLWRMNAQRSFEDGQHLTELHEKYGDVVRLAPNHVSIRSIRDIASVYTRKLAEELGSPSQDVSQGQLPGRREVVGQGDIDEALWNIIGTIERHTTIELTGLLRFFAEEFTSRLLIDGSAHLQTSSVPEAQACSSLFATLEEQLLRGPVSILKRERLSFSRLGRDTSHPENHGSDHTVSGAEDAPGEGVRDKSSVQVAGIEIMVRTFVASFYFILHNPRVLSGVRREIDNAPRFWDRYTHPYWRDLVGLYYFDAVLNETMRHVILNGQPEIQLITGALDISSMHIPRGTTVLWHPHVVLGRPSIYGEAVAQFRPARWFVFDRQRRELMKEGLLPFNVCIERCPEFQAVWLELKKAVIALFREFDVSLSV</sequence>
<feature type="compositionally biased region" description="Basic and acidic residues" evidence="6">
    <location>
        <begin position="200"/>
        <end position="212"/>
    </location>
</feature>
<keyword evidence="8" id="KW-1185">Reference proteome</keyword>
<dbReference type="RefSeq" id="XP_070888644.1">
    <property type="nucleotide sequence ID" value="XM_071027296.1"/>
</dbReference>
<gene>
    <name evidence="7" type="ORF">BJX67DRAFT_319122</name>
</gene>
<dbReference type="GeneID" id="98142368"/>
<evidence type="ECO:0000256" key="3">
    <source>
        <dbReference type="ARBA" id="ARBA00022723"/>
    </source>
</evidence>
<evidence type="ECO:0000256" key="5">
    <source>
        <dbReference type="ARBA" id="ARBA00023004"/>
    </source>
</evidence>
<keyword evidence="4" id="KW-0560">Oxidoreductase</keyword>
<dbReference type="SUPFAM" id="SSF48264">
    <property type="entry name" value="Cytochrome P450"/>
    <property type="match status" value="1"/>
</dbReference>
<feature type="region of interest" description="Disordered" evidence="6">
    <location>
        <begin position="200"/>
        <end position="227"/>
    </location>
</feature>
<reference evidence="7 8" key="1">
    <citation type="submission" date="2024-07" db="EMBL/GenBank/DDBJ databases">
        <title>Section-level genome sequencing and comparative genomics of Aspergillus sections Usti and Cavernicolus.</title>
        <authorList>
            <consortium name="Lawrence Berkeley National Laboratory"/>
            <person name="Nybo J.L."/>
            <person name="Vesth T.C."/>
            <person name="Theobald S."/>
            <person name="Frisvad J.C."/>
            <person name="Larsen T.O."/>
            <person name="Kjaerboelling I."/>
            <person name="Rothschild-Mancinelli K."/>
            <person name="Lyhne E.K."/>
            <person name="Kogle M.E."/>
            <person name="Barry K."/>
            <person name="Clum A."/>
            <person name="Na H."/>
            <person name="Ledsgaard L."/>
            <person name="Lin J."/>
            <person name="Lipzen A."/>
            <person name="Kuo A."/>
            <person name="Riley R."/>
            <person name="Mondo S."/>
            <person name="Labutti K."/>
            <person name="Haridas S."/>
            <person name="Pangalinan J."/>
            <person name="Salamov A.A."/>
            <person name="Simmons B.A."/>
            <person name="Magnuson J.K."/>
            <person name="Chen J."/>
            <person name="Drula E."/>
            <person name="Henrissat B."/>
            <person name="Wiebenga A."/>
            <person name="Lubbers R.J."/>
            <person name="Gomes A.C."/>
            <person name="Macurrencykelacurrency M.R."/>
            <person name="Stajich J."/>
            <person name="Grigoriev I.V."/>
            <person name="Mortensen U.H."/>
            <person name="De Vries R.P."/>
            <person name="Baker S.E."/>
            <person name="Andersen M.R."/>
        </authorList>
    </citation>
    <scope>NUCLEOTIDE SEQUENCE [LARGE SCALE GENOMIC DNA]</scope>
    <source>
        <strain evidence="7 8">CBS 449.75</strain>
    </source>
</reference>
<evidence type="ECO:0000256" key="6">
    <source>
        <dbReference type="SAM" id="MobiDB-lite"/>
    </source>
</evidence>
<dbReference type="Pfam" id="PF00067">
    <property type="entry name" value="p450"/>
    <property type="match status" value="1"/>
</dbReference>
<dbReference type="EMBL" id="JBFXLQ010000008">
    <property type="protein sequence ID" value="KAL2869665.1"/>
    <property type="molecule type" value="Genomic_DNA"/>
</dbReference>
<evidence type="ECO:0000256" key="4">
    <source>
        <dbReference type="ARBA" id="ARBA00023002"/>
    </source>
</evidence>
<accession>A0ABR4LYQ5</accession>
<evidence type="ECO:0000313" key="8">
    <source>
        <dbReference type="Proteomes" id="UP001610432"/>
    </source>
</evidence>
<name>A0ABR4LYQ5_9EURO</name>
<dbReference type="InterPro" id="IPR050121">
    <property type="entry name" value="Cytochrome_P450_monoxygenase"/>
</dbReference>
<protein>
    <submittedName>
        <fullName evidence="7">Cytochrome P450</fullName>
    </submittedName>
</protein>
<evidence type="ECO:0000313" key="7">
    <source>
        <dbReference type="EMBL" id="KAL2869665.1"/>
    </source>
</evidence>
<dbReference type="Gene3D" id="1.10.630.10">
    <property type="entry name" value="Cytochrome P450"/>
    <property type="match status" value="2"/>
</dbReference>
<evidence type="ECO:0000256" key="1">
    <source>
        <dbReference type="ARBA" id="ARBA00001971"/>
    </source>
</evidence>
<comment type="similarity">
    <text evidence="2">Belongs to the cytochrome P450 family.</text>
</comment>
<proteinExistence type="inferred from homology"/>
<comment type="cofactor">
    <cofactor evidence="1">
        <name>heme</name>
        <dbReference type="ChEBI" id="CHEBI:30413"/>
    </cofactor>
</comment>
<dbReference type="InterPro" id="IPR036396">
    <property type="entry name" value="Cyt_P450_sf"/>
</dbReference>
<evidence type="ECO:0000256" key="2">
    <source>
        <dbReference type="ARBA" id="ARBA00010617"/>
    </source>
</evidence>
<organism evidence="7 8">
    <name type="scientific">Aspergillus lucknowensis</name>
    <dbReference type="NCBI Taxonomy" id="176173"/>
    <lineage>
        <taxon>Eukaryota</taxon>
        <taxon>Fungi</taxon>
        <taxon>Dikarya</taxon>
        <taxon>Ascomycota</taxon>
        <taxon>Pezizomycotina</taxon>
        <taxon>Eurotiomycetes</taxon>
        <taxon>Eurotiomycetidae</taxon>
        <taxon>Eurotiales</taxon>
        <taxon>Aspergillaceae</taxon>
        <taxon>Aspergillus</taxon>
        <taxon>Aspergillus subgen. Nidulantes</taxon>
    </lineage>
</organism>
<dbReference type="InterPro" id="IPR001128">
    <property type="entry name" value="Cyt_P450"/>
</dbReference>